<accession>A0ABP6Y160</accession>
<protein>
    <submittedName>
        <fullName evidence="2">Uncharacterized protein</fullName>
    </submittedName>
</protein>
<name>A0ABP6Y160_9PSEU</name>
<feature type="compositionally biased region" description="Pro residues" evidence="1">
    <location>
        <begin position="21"/>
        <end position="32"/>
    </location>
</feature>
<evidence type="ECO:0000256" key="1">
    <source>
        <dbReference type="SAM" id="MobiDB-lite"/>
    </source>
</evidence>
<comment type="caution">
    <text evidence="2">The sequence shown here is derived from an EMBL/GenBank/DDBJ whole genome shotgun (WGS) entry which is preliminary data.</text>
</comment>
<feature type="region of interest" description="Disordered" evidence="1">
    <location>
        <begin position="1"/>
        <end position="34"/>
    </location>
</feature>
<dbReference type="Proteomes" id="UP001500689">
    <property type="component" value="Unassembled WGS sequence"/>
</dbReference>
<proteinExistence type="predicted"/>
<dbReference type="RefSeq" id="WP_344867503.1">
    <property type="nucleotide sequence ID" value="NZ_BAAAZN010000020.1"/>
</dbReference>
<evidence type="ECO:0000313" key="2">
    <source>
        <dbReference type="EMBL" id="GAA3575800.1"/>
    </source>
</evidence>
<gene>
    <name evidence="2" type="ORF">GCM10022222_70610</name>
</gene>
<dbReference type="EMBL" id="BAAAZN010000020">
    <property type="protein sequence ID" value="GAA3575800.1"/>
    <property type="molecule type" value="Genomic_DNA"/>
</dbReference>
<sequence>MRLFRRRRTEPGTAADVDAAPPDPRTPWPEQPVPADVADAATTFWEGWYELLPEVSAALGDREPNRVEHDLCTLVEALHPRLHFSLERGRQAIYALVLSGQEDPELRPYTDAWKAAAPPDDAIWEYHDSVPPVPDPTEVTVNLGEHQISLAEIRVVAQVNDDVVDVAVHHPVFADLDEAARTAMTFLPLDATLGERVAAERLRRVETAETEPEGTIGLLEFRELVRTLPERPDESVGASD</sequence>
<evidence type="ECO:0000313" key="3">
    <source>
        <dbReference type="Proteomes" id="UP001500689"/>
    </source>
</evidence>
<reference evidence="3" key="1">
    <citation type="journal article" date="2019" name="Int. J. Syst. Evol. Microbiol.">
        <title>The Global Catalogue of Microorganisms (GCM) 10K type strain sequencing project: providing services to taxonomists for standard genome sequencing and annotation.</title>
        <authorList>
            <consortium name="The Broad Institute Genomics Platform"/>
            <consortium name="The Broad Institute Genome Sequencing Center for Infectious Disease"/>
            <person name="Wu L."/>
            <person name="Ma J."/>
        </authorList>
    </citation>
    <scope>NUCLEOTIDE SEQUENCE [LARGE SCALE GENOMIC DNA]</scope>
    <source>
        <strain evidence="3">JCM 16898</strain>
    </source>
</reference>
<organism evidence="2 3">
    <name type="scientific">Amycolatopsis ultiminotia</name>
    <dbReference type="NCBI Taxonomy" id="543629"/>
    <lineage>
        <taxon>Bacteria</taxon>
        <taxon>Bacillati</taxon>
        <taxon>Actinomycetota</taxon>
        <taxon>Actinomycetes</taxon>
        <taxon>Pseudonocardiales</taxon>
        <taxon>Pseudonocardiaceae</taxon>
        <taxon>Amycolatopsis</taxon>
    </lineage>
</organism>
<keyword evidence="3" id="KW-1185">Reference proteome</keyword>